<reference evidence="12 13" key="1">
    <citation type="submission" date="2020-05" db="EMBL/GenBank/DDBJ databases">
        <title>Draft genome sequence of Clostridium cochlearium strain AGROS13 isolated from a sheep dairy farm in New Zealand.</title>
        <authorList>
            <person name="Gupta T.B."/>
            <person name="Jauregui R."/>
            <person name="Risson A.N."/>
            <person name="Brightwell G."/>
            <person name="Maclean P."/>
        </authorList>
    </citation>
    <scope>NUCLEOTIDE SEQUENCE [LARGE SCALE GENOMIC DNA]</scope>
    <source>
        <strain evidence="12 13">AGROS13</strain>
    </source>
</reference>
<name>A0A7Y4DE33_CLOCO</name>
<evidence type="ECO:0000259" key="10">
    <source>
        <dbReference type="PROSITE" id="PS50110"/>
    </source>
</evidence>
<comment type="function">
    <text evidence="7">May play the central regulatory role in sporulation. It may be an element of the effector pathway responsible for the activation of sporulation genes in response to nutritional stress. Spo0A may act in concert with spo0H (a sigma factor) to control the expression of some genes that are critical to the sporulation process.</text>
</comment>
<dbReference type="SUPFAM" id="SSF52172">
    <property type="entry name" value="CheY-like"/>
    <property type="match status" value="1"/>
</dbReference>
<gene>
    <name evidence="12" type="ORF">HMJ28_09735</name>
</gene>
<dbReference type="CDD" id="cd17574">
    <property type="entry name" value="REC_OmpR"/>
    <property type="match status" value="1"/>
</dbReference>
<dbReference type="FunFam" id="3.40.50.2300:FF:000001">
    <property type="entry name" value="DNA-binding response regulator PhoB"/>
    <property type="match status" value="1"/>
</dbReference>
<dbReference type="InterPro" id="IPR011006">
    <property type="entry name" value="CheY-like_superfamily"/>
</dbReference>
<dbReference type="GO" id="GO:0005829">
    <property type="term" value="C:cytosol"/>
    <property type="evidence" value="ECO:0007669"/>
    <property type="project" value="TreeGrafter"/>
</dbReference>
<dbReference type="GO" id="GO:0000976">
    <property type="term" value="F:transcription cis-regulatory region binding"/>
    <property type="evidence" value="ECO:0007669"/>
    <property type="project" value="TreeGrafter"/>
</dbReference>
<dbReference type="InterPro" id="IPR036388">
    <property type="entry name" value="WH-like_DNA-bd_sf"/>
</dbReference>
<dbReference type="EMBL" id="JABFIF010000020">
    <property type="protein sequence ID" value="NOH16665.1"/>
    <property type="molecule type" value="Genomic_DNA"/>
</dbReference>
<keyword evidence="2 8" id="KW-0597">Phosphoprotein</keyword>
<sequence>MNVPNILLAEDDLKINELIKEALTKENYNVDTVFNGEEALAKFSQNAYELIILDLMLPIISGEEVLRQVREKSKIPVLILSAKSDPIDKILGLGIGADDYMTKPFIVAELVARVKSQLRRYLLFSKPDVNEDNLLERGNLKLNMDNYQAIKKGKVINLTLKEFEILKLLMLNPNKVFTKSQIYRTVWENNYLSDENTIIVHIRRLREKIEDNPSSPKYVKTIWGIGYKFWGDE</sequence>
<evidence type="ECO:0000256" key="9">
    <source>
        <dbReference type="PROSITE-ProRule" id="PRU01091"/>
    </source>
</evidence>
<dbReference type="AlphaFoldDB" id="A0A7Y4DE33"/>
<dbReference type="PANTHER" id="PTHR48111">
    <property type="entry name" value="REGULATOR OF RPOS"/>
    <property type="match status" value="1"/>
</dbReference>
<comment type="caution">
    <text evidence="12">The sequence shown here is derived from an EMBL/GenBank/DDBJ whole genome shotgun (WGS) entry which is preliminary data.</text>
</comment>
<protein>
    <recommendedName>
        <fullName evidence="1">Stage 0 sporulation protein A homolog</fullName>
    </recommendedName>
</protein>
<feature type="domain" description="Response regulatory" evidence="10">
    <location>
        <begin position="5"/>
        <end position="118"/>
    </location>
</feature>
<feature type="DNA-binding region" description="OmpR/PhoB-type" evidence="9">
    <location>
        <begin position="132"/>
        <end position="231"/>
    </location>
</feature>
<dbReference type="Proteomes" id="UP000528432">
    <property type="component" value="Unassembled WGS sequence"/>
</dbReference>
<dbReference type="GO" id="GO:0000156">
    <property type="term" value="F:phosphorelay response regulator activity"/>
    <property type="evidence" value="ECO:0007669"/>
    <property type="project" value="TreeGrafter"/>
</dbReference>
<dbReference type="PROSITE" id="PS51755">
    <property type="entry name" value="OMPR_PHOB"/>
    <property type="match status" value="1"/>
</dbReference>
<evidence type="ECO:0000256" key="7">
    <source>
        <dbReference type="ARBA" id="ARBA00024867"/>
    </source>
</evidence>
<dbReference type="PANTHER" id="PTHR48111:SF26">
    <property type="entry name" value="STAGE 0 SPORULATION PROTEIN A HOMOLOG"/>
    <property type="match status" value="1"/>
</dbReference>
<dbReference type="GO" id="GO:0032993">
    <property type="term" value="C:protein-DNA complex"/>
    <property type="evidence" value="ECO:0007669"/>
    <property type="project" value="TreeGrafter"/>
</dbReference>
<dbReference type="Pfam" id="PF00072">
    <property type="entry name" value="Response_reg"/>
    <property type="match status" value="1"/>
</dbReference>
<organism evidence="12 13">
    <name type="scientific">Clostridium cochlearium</name>
    <dbReference type="NCBI Taxonomy" id="1494"/>
    <lineage>
        <taxon>Bacteria</taxon>
        <taxon>Bacillati</taxon>
        <taxon>Bacillota</taxon>
        <taxon>Clostridia</taxon>
        <taxon>Eubacteriales</taxon>
        <taxon>Clostridiaceae</taxon>
        <taxon>Clostridium</taxon>
    </lineage>
</organism>
<feature type="modified residue" description="4-aspartylphosphate" evidence="8">
    <location>
        <position position="54"/>
    </location>
</feature>
<dbReference type="InterPro" id="IPR039420">
    <property type="entry name" value="WalR-like"/>
</dbReference>
<dbReference type="PROSITE" id="PS50110">
    <property type="entry name" value="RESPONSE_REGULATORY"/>
    <property type="match status" value="1"/>
</dbReference>
<evidence type="ECO:0000256" key="3">
    <source>
        <dbReference type="ARBA" id="ARBA00023012"/>
    </source>
</evidence>
<dbReference type="SMART" id="SM00448">
    <property type="entry name" value="REC"/>
    <property type="match status" value="1"/>
</dbReference>
<dbReference type="SMART" id="SM00862">
    <property type="entry name" value="Trans_reg_C"/>
    <property type="match status" value="1"/>
</dbReference>
<evidence type="ECO:0000256" key="5">
    <source>
        <dbReference type="ARBA" id="ARBA00023125"/>
    </source>
</evidence>
<evidence type="ECO:0000259" key="11">
    <source>
        <dbReference type="PROSITE" id="PS51755"/>
    </source>
</evidence>
<evidence type="ECO:0000256" key="6">
    <source>
        <dbReference type="ARBA" id="ARBA00023163"/>
    </source>
</evidence>
<keyword evidence="4" id="KW-0805">Transcription regulation</keyword>
<dbReference type="Gene3D" id="1.10.10.10">
    <property type="entry name" value="Winged helix-like DNA-binding domain superfamily/Winged helix DNA-binding domain"/>
    <property type="match status" value="1"/>
</dbReference>
<evidence type="ECO:0000313" key="12">
    <source>
        <dbReference type="EMBL" id="NOH16665.1"/>
    </source>
</evidence>
<keyword evidence="3" id="KW-0902">Two-component regulatory system</keyword>
<dbReference type="FunFam" id="1.10.10.10:FF:000018">
    <property type="entry name" value="DNA-binding response regulator ResD"/>
    <property type="match status" value="1"/>
</dbReference>
<evidence type="ECO:0000256" key="4">
    <source>
        <dbReference type="ARBA" id="ARBA00023015"/>
    </source>
</evidence>
<dbReference type="CDD" id="cd00383">
    <property type="entry name" value="trans_reg_C"/>
    <property type="match status" value="1"/>
</dbReference>
<evidence type="ECO:0000313" key="13">
    <source>
        <dbReference type="Proteomes" id="UP000528432"/>
    </source>
</evidence>
<dbReference type="Gene3D" id="6.10.250.690">
    <property type="match status" value="1"/>
</dbReference>
<feature type="domain" description="OmpR/PhoB-type" evidence="11">
    <location>
        <begin position="132"/>
        <end position="231"/>
    </location>
</feature>
<dbReference type="Gene3D" id="3.40.50.2300">
    <property type="match status" value="1"/>
</dbReference>
<keyword evidence="6" id="KW-0804">Transcription</keyword>
<dbReference type="GO" id="GO:0006355">
    <property type="term" value="P:regulation of DNA-templated transcription"/>
    <property type="evidence" value="ECO:0007669"/>
    <property type="project" value="InterPro"/>
</dbReference>
<dbReference type="InterPro" id="IPR001789">
    <property type="entry name" value="Sig_transdc_resp-reg_receiver"/>
</dbReference>
<evidence type="ECO:0000256" key="8">
    <source>
        <dbReference type="PROSITE-ProRule" id="PRU00169"/>
    </source>
</evidence>
<proteinExistence type="predicted"/>
<evidence type="ECO:0000256" key="2">
    <source>
        <dbReference type="ARBA" id="ARBA00022553"/>
    </source>
</evidence>
<dbReference type="Pfam" id="PF00486">
    <property type="entry name" value="Trans_reg_C"/>
    <property type="match status" value="1"/>
</dbReference>
<dbReference type="InterPro" id="IPR001867">
    <property type="entry name" value="OmpR/PhoB-type_DNA-bd"/>
</dbReference>
<accession>A0A7Y4DE33</accession>
<keyword evidence="5 9" id="KW-0238">DNA-binding</keyword>
<dbReference type="RefSeq" id="WP_171303735.1">
    <property type="nucleotide sequence ID" value="NZ_JABFIF010000020.1"/>
</dbReference>
<evidence type="ECO:0000256" key="1">
    <source>
        <dbReference type="ARBA" id="ARBA00018672"/>
    </source>
</evidence>